<evidence type="ECO:0000256" key="3">
    <source>
        <dbReference type="ARBA" id="ARBA00022670"/>
    </source>
</evidence>
<dbReference type="Pfam" id="PF21337">
    <property type="entry name" value="Peptidase_M17_N_1"/>
    <property type="match status" value="1"/>
</dbReference>
<dbReference type="PRINTS" id="PR00481">
    <property type="entry name" value="LAMNOPPTDASE"/>
</dbReference>
<name>A0A5J4YX85_PORPP</name>
<dbReference type="GO" id="GO:0005737">
    <property type="term" value="C:cytoplasm"/>
    <property type="evidence" value="ECO:0007669"/>
    <property type="project" value="InterPro"/>
</dbReference>
<comment type="caution">
    <text evidence="8">The sequence shown here is derived from an EMBL/GenBank/DDBJ whole genome shotgun (WGS) entry which is preliminary data.</text>
</comment>
<evidence type="ECO:0000259" key="7">
    <source>
        <dbReference type="Pfam" id="PF21337"/>
    </source>
</evidence>
<dbReference type="SUPFAM" id="SSF53187">
    <property type="entry name" value="Zn-dependent exopeptidases"/>
    <property type="match status" value="1"/>
</dbReference>
<dbReference type="PANTHER" id="PTHR11963:SF20">
    <property type="entry name" value="PEPTIDASE B"/>
    <property type="match status" value="1"/>
</dbReference>
<keyword evidence="3" id="KW-0645">Protease</keyword>
<dbReference type="Gene3D" id="3.40.630.10">
    <property type="entry name" value="Zn peptidases"/>
    <property type="match status" value="1"/>
</dbReference>
<comment type="similarity">
    <text evidence="1">Belongs to the peptidase M17 family.</text>
</comment>
<keyword evidence="9" id="KW-1185">Reference proteome</keyword>
<dbReference type="InterPro" id="IPR000819">
    <property type="entry name" value="Peptidase_M17_C"/>
</dbReference>
<reference evidence="9" key="1">
    <citation type="journal article" date="2019" name="Nat. Commun.">
        <title>Expansion of phycobilisome linker gene families in mesophilic red algae.</title>
        <authorList>
            <person name="Lee J."/>
            <person name="Kim D."/>
            <person name="Bhattacharya D."/>
            <person name="Yoon H.S."/>
        </authorList>
    </citation>
    <scope>NUCLEOTIDE SEQUENCE [LARGE SCALE GENOMIC DNA]</scope>
    <source>
        <strain evidence="9">CCMP 1328</strain>
    </source>
</reference>
<accession>A0A5J4YX85</accession>
<dbReference type="OMA" id="LITTPCE"/>
<feature type="chain" id="PRO_5023902297" evidence="5">
    <location>
        <begin position="16"/>
        <end position="596"/>
    </location>
</feature>
<keyword evidence="4" id="KW-0378">Hydrolase</keyword>
<evidence type="ECO:0000313" key="9">
    <source>
        <dbReference type="Proteomes" id="UP000324585"/>
    </source>
</evidence>
<dbReference type="Proteomes" id="UP000324585">
    <property type="component" value="Unassembled WGS sequence"/>
</dbReference>
<keyword evidence="2 8" id="KW-0031">Aminopeptidase</keyword>
<dbReference type="CDD" id="cd00433">
    <property type="entry name" value="Peptidase_M17"/>
    <property type="match status" value="1"/>
</dbReference>
<evidence type="ECO:0000256" key="1">
    <source>
        <dbReference type="ARBA" id="ARBA00009528"/>
    </source>
</evidence>
<evidence type="ECO:0000256" key="5">
    <source>
        <dbReference type="SAM" id="SignalP"/>
    </source>
</evidence>
<dbReference type="GO" id="GO:0070006">
    <property type="term" value="F:metalloaminopeptidase activity"/>
    <property type="evidence" value="ECO:0007669"/>
    <property type="project" value="InterPro"/>
</dbReference>
<evidence type="ECO:0000256" key="2">
    <source>
        <dbReference type="ARBA" id="ARBA00022438"/>
    </source>
</evidence>
<dbReference type="EMBL" id="VRMN01000003">
    <property type="protein sequence ID" value="KAA8495768.1"/>
    <property type="molecule type" value="Genomic_DNA"/>
</dbReference>
<dbReference type="GO" id="GO:0030145">
    <property type="term" value="F:manganese ion binding"/>
    <property type="evidence" value="ECO:0007669"/>
    <property type="project" value="InterPro"/>
</dbReference>
<evidence type="ECO:0000313" key="8">
    <source>
        <dbReference type="EMBL" id="KAA8495768.1"/>
    </source>
</evidence>
<feature type="signal peptide" evidence="5">
    <location>
        <begin position="1"/>
        <end position="15"/>
    </location>
</feature>
<dbReference type="GO" id="GO:0006508">
    <property type="term" value="P:proteolysis"/>
    <property type="evidence" value="ECO:0007669"/>
    <property type="project" value="UniProtKB-KW"/>
</dbReference>
<evidence type="ECO:0000256" key="4">
    <source>
        <dbReference type="ARBA" id="ARBA00022801"/>
    </source>
</evidence>
<keyword evidence="5" id="KW-0732">Signal</keyword>
<dbReference type="InterPro" id="IPR011356">
    <property type="entry name" value="Leucine_aapep/pepB"/>
</dbReference>
<sequence>MAFASLALLLHGACATSRALASNRRRLCFHARVRTGPNRRGAARSTRTCATSRSVSVAALPSASDPTWMGVECVRQRDRFLSCLQKKEQHSGDAVPIEAVLPAQWAAWTARQSQAVQQWIRELGIVPKETPQTILIPDFGRHANSGQGAARMLQKVAFVLGTAVEAASPDDPWIGNAELWWSFGALPRTLPSGMYTVSQCEFANPDQIALAWTLGAYTFTAFQRTSKHAAATENTDVSPAQDGPQQAAVLLVQDGDVFEKVVQTGKACFLGRDLINTPAQNMGPEAVEKAVRELAAEYEGARVSSIVGDDLLEENYPQIHAVGRSALGFSGRSPRLIRLEWGMDQNKDAPLVAIVGKCITFDTGGLQIKPAASMRLMKKDMGGAAAAVALTEMILATKLKMRVILLLPAADNAVGPDAYRPGDVLTARNGLTTEIEHTDAEGRLVLADALVAACEHVKPALLIDFATLTGAQRVAMGSEIGSVFCSDPTLLDQLEKQSRIQGDYMWPLPMYTPYKGMLSSTIATMKNCATGGLAGAITAALYLKAFVRPDVPWMHLDINGFNNTARHGRPEGGEVMGARAIFHFIEEVVVRHPKSS</sequence>
<organism evidence="8 9">
    <name type="scientific">Porphyridium purpureum</name>
    <name type="common">Red alga</name>
    <name type="synonym">Porphyridium cruentum</name>
    <dbReference type="NCBI Taxonomy" id="35688"/>
    <lineage>
        <taxon>Eukaryota</taxon>
        <taxon>Rhodophyta</taxon>
        <taxon>Bangiophyceae</taxon>
        <taxon>Porphyridiales</taxon>
        <taxon>Porphyridiaceae</taxon>
        <taxon>Porphyridium</taxon>
    </lineage>
</organism>
<dbReference type="PANTHER" id="PTHR11963">
    <property type="entry name" value="LEUCINE AMINOPEPTIDASE-RELATED"/>
    <property type="match status" value="1"/>
</dbReference>
<dbReference type="Pfam" id="PF00883">
    <property type="entry name" value="Peptidase_M17"/>
    <property type="match status" value="1"/>
</dbReference>
<dbReference type="AlphaFoldDB" id="A0A5J4YX85"/>
<protein>
    <submittedName>
        <fullName evidence="8">Putative cytosol aminopeptidase</fullName>
    </submittedName>
</protein>
<dbReference type="InterPro" id="IPR043472">
    <property type="entry name" value="Macro_dom-like"/>
</dbReference>
<dbReference type="Gene3D" id="3.40.220.10">
    <property type="entry name" value="Leucine Aminopeptidase, subunit E, domain 1"/>
    <property type="match status" value="1"/>
</dbReference>
<dbReference type="InterPro" id="IPR048816">
    <property type="entry name" value="Peptidase_M17_N_1"/>
</dbReference>
<dbReference type="OrthoDB" id="412814at2759"/>
<feature type="domain" description="M17 aminopeptidase N-terminal" evidence="7">
    <location>
        <begin position="177"/>
        <end position="230"/>
    </location>
</feature>
<gene>
    <name evidence="8" type="ORF">FVE85_1923</name>
</gene>
<feature type="domain" description="Cytosol aminopeptidase" evidence="6">
    <location>
        <begin position="271"/>
        <end position="580"/>
    </location>
</feature>
<evidence type="ECO:0000259" key="6">
    <source>
        <dbReference type="Pfam" id="PF00883"/>
    </source>
</evidence>
<proteinExistence type="inferred from homology"/>